<name>A0A0A8K6E0_9HYPH</name>
<dbReference type="KEGG" id="mcg:GL4_2673"/>
<dbReference type="HOGENOM" id="CLU_3345770_0_0_5"/>
<protein>
    <submittedName>
        <fullName evidence="1">Uncharacterized protein</fullName>
    </submittedName>
</protein>
<gene>
    <name evidence="1" type="ORF">GL4_2673</name>
</gene>
<evidence type="ECO:0000313" key="1">
    <source>
        <dbReference type="EMBL" id="BAQ18107.1"/>
    </source>
</evidence>
<dbReference type="AlphaFoldDB" id="A0A0A8K6E0"/>
<dbReference type="EMBL" id="AP014648">
    <property type="protein sequence ID" value="BAQ18107.1"/>
    <property type="molecule type" value="Genomic_DNA"/>
</dbReference>
<reference evidence="1 2" key="1">
    <citation type="submission" date="2014-09" db="EMBL/GenBank/DDBJ databases">
        <title>Genome sequencing of Methyloceanibacter caenitepidi Gela4.</title>
        <authorList>
            <person name="Takeuchi M."/>
            <person name="Susumu S."/>
            <person name="Kamagata Y."/>
            <person name="Oshima K."/>
            <person name="Hattori M."/>
            <person name="Iwasaki W."/>
        </authorList>
    </citation>
    <scope>NUCLEOTIDE SEQUENCE [LARGE SCALE GENOMIC DNA]</scope>
    <source>
        <strain evidence="1 2">Gela4</strain>
    </source>
</reference>
<sequence length="37" mass="4303">MTARPQERTVCLLNALLMGEEWAARRGRLYEAQFAYS</sequence>
<dbReference type="Proteomes" id="UP000031643">
    <property type="component" value="Chromosome"/>
</dbReference>
<organism evidence="1 2">
    <name type="scientific">Methyloceanibacter caenitepidi</name>
    <dbReference type="NCBI Taxonomy" id="1384459"/>
    <lineage>
        <taxon>Bacteria</taxon>
        <taxon>Pseudomonadati</taxon>
        <taxon>Pseudomonadota</taxon>
        <taxon>Alphaproteobacteria</taxon>
        <taxon>Hyphomicrobiales</taxon>
        <taxon>Hyphomicrobiaceae</taxon>
        <taxon>Methyloceanibacter</taxon>
    </lineage>
</organism>
<accession>A0A0A8K6E0</accession>
<keyword evidence="2" id="KW-1185">Reference proteome</keyword>
<evidence type="ECO:0000313" key="2">
    <source>
        <dbReference type="Proteomes" id="UP000031643"/>
    </source>
</evidence>
<proteinExistence type="predicted"/>
<dbReference type="STRING" id="1384459.GL4_2673"/>